<feature type="transmembrane region" description="Helical" evidence="12">
    <location>
        <begin position="269"/>
        <end position="288"/>
    </location>
</feature>
<dbReference type="NCBIfam" id="TIGR01995">
    <property type="entry name" value="PTS-II-ABC-beta"/>
    <property type="match status" value="1"/>
</dbReference>
<feature type="domain" description="PTS EIIA type-1" evidence="13">
    <location>
        <begin position="483"/>
        <end position="587"/>
    </location>
</feature>
<dbReference type="InterPro" id="IPR013013">
    <property type="entry name" value="PTS_EIIC_1"/>
</dbReference>
<dbReference type="PROSITE" id="PS51098">
    <property type="entry name" value="PTS_EIIB_TYPE_1"/>
    <property type="match status" value="1"/>
</dbReference>
<dbReference type="SUPFAM" id="SSF55604">
    <property type="entry name" value="Glucose permease domain IIB"/>
    <property type="match status" value="1"/>
</dbReference>
<sequence>MADYAKTAAGVLAGVGGEENVQSLVHCATRLRFVLKDDAKADAQKLRATPGVITTAQAGGQYQVVIGNDVPEVYAAIGAISKIGAGAGGAGDGAEAPKGNLFNRFISMISAIFTPVLWALAGTGLLKAFLAAAVTFGWIDTTTSTYVVLNSLSDAFINFLPLALAFTAARYFKASEFTSFAIAAALLYPAATALVGVEGLTFFGIPFTMANYVSSVIPIIIVVWLQSHAERFLYATLPAAVRRFVTPMIIVLLAVPLVFVVIGPLSALVSGWIAGGIGFVFTTVPWLGGALMGGLWQVFVIFGLHWGLVPLFTVEYQTTGQILLVAPVFAAVLAQAGAVAGVWVRTRNKTRRSLAAPATLSGFLAGITEPAIYGINLPLKRPFAFGIVGGVIGGAIMAAGGVFATAFVVPSALAIPALIGNGSTALMIVGLIAAIVIPFLLVVIVGFKEQAEDAPVAPATAETDLAVRSPLDGTVVALSETPDAAFADGSLGDGVAILPRSGALYAPFDATVAALFPTGHAIGLRSKDGAEVLIHIGIDTVRLKGEHFQVKVASGQEVSAGDLLIEFDLDAIAAAGYDLTTPVVVTNGDLYPEITDAASGPIAHGDALFVARAIESAAASVR</sequence>
<evidence type="ECO:0000259" key="15">
    <source>
        <dbReference type="PROSITE" id="PS51103"/>
    </source>
</evidence>
<dbReference type="InterPro" id="IPR050558">
    <property type="entry name" value="PTS_Sugar-Specific_Components"/>
</dbReference>
<feature type="transmembrane region" description="Helical" evidence="12">
    <location>
        <begin position="179"/>
        <end position="197"/>
    </location>
</feature>
<evidence type="ECO:0000256" key="5">
    <source>
        <dbReference type="ARBA" id="ARBA00022679"/>
    </source>
</evidence>
<keyword evidence="8" id="KW-0418">Kinase</keyword>
<keyword evidence="10 12" id="KW-0472">Membrane</keyword>
<dbReference type="PROSITE" id="PS51103">
    <property type="entry name" value="PTS_EIIC_TYPE_1"/>
    <property type="match status" value="1"/>
</dbReference>
<accession>A0ABZ0VC94</accession>
<dbReference type="InterPro" id="IPR001996">
    <property type="entry name" value="PTS_IIB_1"/>
</dbReference>
<keyword evidence="17" id="KW-1185">Reference proteome</keyword>
<dbReference type="InterPro" id="IPR011297">
    <property type="entry name" value="PTS_IIABC_b_glu"/>
</dbReference>
<dbReference type="EMBL" id="CP139779">
    <property type="protein sequence ID" value="WQB70854.1"/>
    <property type="molecule type" value="Genomic_DNA"/>
</dbReference>
<dbReference type="PROSITE" id="PS00371">
    <property type="entry name" value="PTS_EIIA_TYPE_1_HIS"/>
    <property type="match status" value="1"/>
</dbReference>
<protein>
    <submittedName>
        <fullName evidence="16">Beta-glucoside-specific PTS transporter subunit IIABC</fullName>
        <ecNumber evidence="16">2.7.1.-</ecNumber>
    </submittedName>
</protein>
<evidence type="ECO:0000256" key="2">
    <source>
        <dbReference type="ARBA" id="ARBA00022448"/>
    </source>
</evidence>
<feature type="transmembrane region" description="Helical" evidence="12">
    <location>
        <begin position="155"/>
        <end position="172"/>
    </location>
</feature>
<feature type="transmembrane region" description="Helical" evidence="12">
    <location>
        <begin position="425"/>
        <end position="447"/>
    </location>
</feature>
<dbReference type="Pfam" id="PF00367">
    <property type="entry name" value="PTS_EIIB"/>
    <property type="match status" value="1"/>
</dbReference>
<dbReference type="SUPFAM" id="SSF51261">
    <property type="entry name" value="Duplicated hybrid motif"/>
    <property type="match status" value="1"/>
</dbReference>
<feature type="transmembrane region" description="Helical" evidence="12">
    <location>
        <begin position="387"/>
        <end position="413"/>
    </location>
</feature>
<dbReference type="InterPro" id="IPR036878">
    <property type="entry name" value="Glu_permease_IIB"/>
</dbReference>
<evidence type="ECO:0000256" key="9">
    <source>
        <dbReference type="ARBA" id="ARBA00022989"/>
    </source>
</evidence>
<keyword evidence="5 16" id="KW-0808">Transferase</keyword>
<dbReference type="Gene3D" id="3.30.1360.60">
    <property type="entry name" value="Glucose permease domain IIB"/>
    <property type="match status" value="1"/>
</dbReference>
<feature type="transmembrane region" description="Helical" evidence="12">
    <location>
        <begin position="244"/>
        <end position="263"/>
    </location>
</feature>
<evidence type="ECO:0000256" key="7">
    <source>
        <dbReference type="ARBA" id="ARBA00022692"/>
    </source>
</evidence>
<dbReference type="InterPro" id="IPR011055">
    <property type="entry name" value="Dup_hybrid_motif"/>
</dbReference>
<evidence type="ECO:0000313" key="16">
    <source>
        <dbReference type="EMBL" id="WQB70854.1"/>
    </source>
</evidence>
<reference evidence="16 17" key="1">
    <citation type="submission" date="2023-06" db="EMBL/GenBank/DDBJ databases">
        <title>Rock-solubilizing bacteria, Microbacterium invictum, promotes re-establishment of vegetation in rocky wasteland by accelerating rock bio-weathering and reshaping soil bacterial community.</title>
        <authorList>
            <person name="Liu C."/>
        </authorList>
    </citation>
    <scope>NUCLEOTIDE SEQUENCE [LARGE SCALE GENOMIC DNA]</scope>
    <source>
        <strain evidence="16 17">X-18</strain>
    </source>
</reference>
<evidence type="ECO:0000259" key="14">
    <source>
        <dbReference type="PROSITE" id="PS51098"/>
    </source>
</evidence>
<dbReference type="PROSITE" id="PS51093">
    <property type="entry name" value="PTS_EIIA_TYPE_1"/>
    <property type="match status" value="1"/>
</dbReference>
<evidence type="ECO:0000256" key="4">
    <source>
        <dbReference type="ARBA" id="ARBA00022597"/>
    </source>
</evidence>
<keyword evidence="7 12" id="KW-0812">Transmembrane</keyword>
<dbReference type="InterPro" id="IPR018113">
    <property type="entry name" value="PTrfase_EIIB_Cys"/>
</dbReference>
<dbReference type="RefSeq" id="WP_322410990.1">
    <property type="nucleotide sequence ID" value="NZ_CP139779.1"/>
</dbReference>
<feature type="transmembrane region" description="Helical" evidence="12">
    <location>
        <begin position="128"/>
        <end position="149"/>
    </location>
</feature>
<dbReference type="PANTHER" id="PTHR30175:SF1">
    <property type="entry name" value="PTS SYSTEM ARBUTIN-, CELLOBIOSE-, AND SALICIN-SPECIFIC EIIBC COMPONENT-RELATED"/>
    <property type="match status" value="1"/>
</dbReference>
<evidence type="ECO:0000256" key="10">
    <source>
        <dbReference type="ARBA" id="ARBA00023136"/>
    </source>
</evidence>
<dbReference type="PROSITE" id="PS01035">
    <property type="entry name" value="PTS_EIIB_TYPE_1_CYS"/>
    <property type="match status" value="1"/>
</dbReference>
<evidence type="ECO:0000313" key="17">
    <source>
        <dbReference type="Proteomes" id="UP001324533"/>
    </source>
</evidence>
<feature type="transmembrane region" description="Helical" evidence="12">
    <location>
        <begin position="354"/>
        <end position="375"/>
    </location>
</feature>
<dbReference type="InterPro" id="IPR001127">
    <property type="entry name" value="PTS_EIIA_1_perm"/>
</dbReference>
<feature type="domain" description="PTS EIIC type-1" evidence="15">
    <location>
        <begin position="107"/>
        <end position="461"/>
    </location>
</feature>
<feature type="active site" description="Phosphocysteine intermediate; for EIIB activity" evidence="11">
    <location>
        <position position="27"/>
    </location>
</feature>
<dbReference type="EC" id="2.7.1.-" evidence="16"/>
<dbReference type="PANTHER" id="PTHR30175">
    <property type="entry name" value="PHOSPHOTRANSFERASE SYSTEM TRANSPORT PROTEIN"/>
    <property type="match status" value="1"/>
</dbReference>
<evidence type="ECO:0000256" key="3">
    <source>
        <dbReference type="ARBA" id="ARBA00022475"/>
    </source>
</evidence>
<dbReference type="NCBIfam" id="TIGR00830">
    <property type="entry name" value="PTBA"/>
    <property type="match status" value="1"/>
</dbReference>
<gene>
    <name evidence="16" type="ORF">T9R20_02530</name>
</gene>
<name>A0ABZ0VC94_9MICO</name>
<evidence type="ECO:0000259" key="13">
    <source>
        <dbReference type="PROSITE" id="PS51093"/>
    </source>
</evidence>
<keyword evidence="3" id="KW-1003">Cell membrane</keyword>
<dbReference type="GO" id="GO:0016740">
    <property type="term" value="F:transferase activity"/>
    <property type="evidence" value="ECO:0007669"/>
    <property type="project" value="UniProtKB-KW"/>
</dbReference>
<dbReference type="Pfam" id="PF00358">
    <property type="entry name" value="PTS_EIIA_1"/>
    <property type="match status" value="1"/>
</dbReference>
<feature type="transmembrane region" description="Helical" evidence="12">
    <location>
        <begin position="295"/>
        <end position="314"/>
    </location>
</feature>
<dbReference type="Gene3D" id="2.70.70.10">
    <property type="entry name" value="Glucose Permease (Domain IIA)"/>
    <property type="match status" value="1"/>
</dbReference>
<evidence type="ECO:0000256" key="6">
    <source>
        <dbReference type="ARBA" id="ARBA00022683"/>
    </source>
</evidence>
<keyword evidence="4" id="KW-0762">Sugar transport</keyword>
<keyword evidence="2" id="KW-0813">Transport</keyword>
<dbReference type="Pfam" id="PF02378">
    <property type="entry name" value="PTS_EIIC"/>
    <property type="match status" value="1"/>
</dbReference>
<evidence type="ECO:0000256" key="8">
    <source>
        <dbReference type="ARBA" id="ARBA00022777"/>
    </source>
</evidence>
<organism evidence="16 17">
    <name type="scientific">Microbacterium invictum</name>
    <dbReference type="NCBI Taxonomy" id="515415"/>
    <lineage>
        <taxon>Bacteria</taxon>
        <taxon>Bacillati</taxon>
        <taxon>Actinomycetota</taxon>
        <taxon>Actinomycetes</taxon>
        <taxon>Micrococcales</taxon>
        <taxon>Microbacteriaceae</taxon>
        <taxon>Microbacterium</taxon>
    </lineage>
</organism>
<feature type="domain" description="PTS EIIB type-1" evidence="14">
    <location>
        <begin position="5"/>
        <end position="87"/>
    </location>
</feature>
<keyword evidence="9 12" id="KW-1133">Transmembrane helix</keyword>
<dbReference type="InterPro" id="IPR003352">
    <property type="entry name" value="PTS_EIIC"/>
</dbReference>
<dbReference type="Proteomes" id="UP001324533">
    <property type="component" value="Chromosome"/>
</dbReference>
<comment type="subcellular location">
    <subcellularLocation>
        <location evidence="1">Cell membrane</location>
        <topology evidence="1">Multi-pass membrane protein</topology>
    </subcellularLocation>
</comment>
<dbReference type="CDD" id="cd00212">
    <property type="entry name" value="PTS_IIB_glc"/>
    <property type="match status" value="1"/>
</dbReference>
<keyword evidence="6" id="KW-0598">Phosphotransferase system</keyword>
<evidence type="ECO:0000256" key="11">
    <source>
        <dbReference type="PROSITE-ProRule" id="PRU00421"/>
    </source>
</evidence>
<feature type="transmembrane region" description="Helical" evidence="12">
    <location>
        <begin position="320"/>
        <end position="342"/>
    </location>
</feature>
<feature type="transmembrane region" description="Helical" evidence="12">
    <location>
        <begin position="203"/>
        <end position="224"/>
    </location>
</feature>
<evidence type="ECO:0000256" key="1">
    <source>
        <dbReference type="ARBA" id="ARBA00004651"/>
    </source>
</evidence>
<evidence type="ECO:0000256" key="12">
    <source>
        <dbReference type="SAM" id="Phobius"/>
    </source>
</evidence>
<proteinExistence type="predicted"/>